<protein>
    <submittedName>
        <fullName evidence="1">Uncharacterized protein</fullName>
    </submittedName>
</protein>
<organism evidence="1 2">
    <name type="scientific">Holothuria leucospilota</name>
    <name type="common">Black long sea cucumber</name>
    <name type="synonym">Mertensiothuria leucospilota</name>
    <dbReference type="NCBI Taxonomy" id="206669"/>
    <lineage>
        <taxon>Eukaryota</taxon>
        <taxon>Metazoa</taxon>
        <taxon>Echinodermata</taxon>
        <taxon>Eleutherozoa</taxon>
        <taxon>Echinozoa</taxon>
        <taxon>Holothuroidea</taxon>
        <taxon>Aspidochirotacea</taxon>
        <taxon>Aspidochirotida</taxon>
        <taxon>Holothuriidae</taxon>
        <taxon>Holothuria</taxon>
    </lineage>
</organism>
<proteinExistence type="predicted"/>
<dbReference type="AlphaFoldDB" id="A0A9Q0YFG1"/>
<comment type="caution">
    <text evidence="1">The sequence shown here is derived from an EMBL/GenBank/DDBJ whole genome shotgun (WGS) entry which is preliminary data.</text>
</comment>
<accession>A0A9Q0YFG1</accession>
<reference evidence="1" key="1">
    <citation type="submission" date="2021-10" db="EMBL/GenBank/DDBJ databases">
        <title>Tropical sea cucumber genome reveals ecological adaptation and Cuvierian tubules defense mechanism.</title>
        <authorList>
            <person name="Chen T."/>
        </authorList>
    </citation>
    <scope>NUCLEOTIDE SEQUENCE</scope>
    <source>
        <strain evidence="1">Nanhai2018</strain>
        <tissue evidence="1">Muscle</tissue>
    </source>
</reference>
<dbReference type="Proteomes" id="UP001152320">
    <property type="component" value="Chromosome 21"/>
</dbReference>
<dbReference type="EMBL" id="JAIZAY010000021">
    <property type="protein sequence ID" value="KAJ8021475.1"/>
    <property type="molecule type" value="Genomic_DNA"/>
</dbReference>
<sequence length="201" mass="23768">MSRGRTLLILVEVKGHLRSLEVKLRKPRKWLVNTISQDSNDRHFSYLVYRFIMLRGRTLLFLVKVKGHLRSPEICHVKRKNATVFVEVSGHLRSPEVKLQKPHKWLVNSISQDGNDRHFTYLVYRFVMLRRTLLFAVEVKGHLRSPEVKKQNFLRIPKIVIWRHQRSKSKISQEFPRLSYGVTTSQKTKFSNNFQDCHGGH</sequence>
<name>A0A9Q0YFG1_HOLLE</name>
<gene>
    <name evidence="1" type="ORF">HOLleu_38696</name>
</gene>
<evidence type="ECO:0000313" key="1">
    <source>
        <dbReference type="EMBL" id="KAJ8021475.1"/>
    </source>
</evidence>
<keyword evidence="2" id="KW-1185">Reference proteome</keyword>
<evidence type="ECO:0000313" key="2">
    <source>
        <dbReference type="Proteomes" id="UP001152320"/>
    </source>
</evidence>